<dbReference type="AlphaFoldDB" id="A0A955LBC2"/>
<comment type="caution">
    <text evidence="4">The sequence shown here is derived from an EMBL/GenBank/DDBJ whole genome shotgun (WGS) entry which is preliminary data.</text>
</comment>
<dbReference type="PANTHER" id="PTHR34477">
    <property type="entry name" value="UPF0213 PROTEIN YHBQ"/>
    <property type="match status" value="1"/>
</dbReference>
<feature type="region of interest" description="Disordered" evidence="2">
    <location>
        <begin position="69"/>
        <end position="101"/>
    </location>
</feature>
<feature type="compositionally biased region" description="Polar residues" evidence="2">
    <location>
        <begin position="84"/>
        <end position="101"/>
    </location>
</feature>
<dbReference type="InterPro" id="IPR050190">
    <property type="entry name" value="UPF0213_domain"/>
</dbReference>
<reference evidence="4" key="2">
    <citation type="journal article" date="2021" name="Microbiome">
        <title>Successional dynamics and alternative stable states in a saline activated sludge microbial community over 9 years.</title>
        <authorList>
            <person name="Wang Y."/>
            <person name="Ye J."/>
            <person name="Ju F."/>
            <person name="Liu L."/>
            <person name="Boyd J.A."/>
            <person name="Deng Y."/>
            <person name="Parks D.H."/>
            <person name="Jiang X."/>
            <person name="Yin X."/>
            <person name="Woodcroft B.J."/>
            <person name="Tyson G.W."/>
            <person name="Hugenholtz P."/>
            <person name="Polz M.F."/>
            <person name="Zhang T."/>
        </authorList>
    </citation>
    <scope>NUCLEOTIDE SEQUENCE</scope>
    <source>
        <strain evidence="4">HKST-UBA09</strain>
    </source>
</reference>
<dbReference type="PANTHER" id="PTHR34477:SF5">
    <property type="entry name" value="BSL5627 PROTEIN"/>
    <property type="match status" value="1"/>
</dbReference>
<dbReference type="InterPro" id="IPR000305">
    <property type="entry name" value="GIY-YIG_endonuc"/>
</dbReference>
<reference evidence="4" key="1">
    <citation type="submission" date="2020-04" db="EMBL/GenBank/DDBJ databases">
        <authorList>
            <person name="Zhang T."/>
        </authorList>
    </citation>
    <scope>NUCLEOTIDE SEQUENCE</scope>
    <source>
        <strain evidence="4">HKST-UBA09</strain>
    </source>
</reference>
<feature type="domain" description="GIY-YIG" evidence="3">
    <location>
        <begin position="2"/>
        <end position="79"/>
    </location>
</feature>
<dbReference type="InterPro" id="IPR035901">
    <property type="entry name" value="GIY-YIG_endonuc_sf"/>
</dbReference>
<name>A0A955LBC2_9BACT</name>
<dbReference type="SUPFAM" id="SSF82771">
    <property type="entry name" value="GIY-YIG endonuclease"/>
    <property type="match status" value="1"/>
</dbReference>
<dbReference type="PROSITE" id="PS50164">
    <property type="entry name" value="GIY_YIG"/>
    <property type="match status" value="1"/>
</dbReference>
<protein>
    <submittedName>
        <fullName evidence="4">GIY-YIG nuclease family protein</fullName>
    </submittedName>
</protein>
<dbReference type="Pfam" id="PF01541">
    <property type="entry name" value="GIY-YIG"/>
    <property type="match status" value="1"/>
</dbReference>
<dbReference type="Gene3D" id="3.40.1440.10">
    <property type="entry name" value="GIY-YIG endonuclease"/>
    <property type="match status" value="1"/>
</dbReference>
<organism evidence="4 5">
    <name type="scientific">Candidatus Dojkabacteria bacterium</name>
    <dbReference type="NCBI Taxonomy" id="2099670"/>
    <lineage>
        <taxon>Bacteria</taxon>
        <taxon>Candidatus Dojkabacteria</taxon>
    </lineage>
</organism>
<dbReference type="Proteomes" id="UP000714915">
    <property type="component" value="Unassembled WGS sequence"/>
</dbReference>
<sequence>MNMCFVYILTNKRHTVLYVGSTNNLANRLNQHYSNRNKKSFTARYNLCKLVYFEPYKDMWIADGREKQIKGGSRKKKEDLIDSVNPSWNDLSDESLSYLAS</sequence>
<dbReference type="SMART" id="SM00465">
    <property type="entry name" value="GIYc"/>
    <property type="match status" value="1"/>
</dbReference>
<evidence type="ECO:0000256" key="1">
    <source>
        <dbReference type="ARBA" id="ARBA00007435"/>
    </source>
</evidence>
<evidence type="ECO:0000313" key="5">
    <source>
        <dbReference type="Proteomes" id="UP000714915"/>
    </source>
</evidence>
<gene>
    <name evidence="4" type="ORF">KC669_03700</name>
</gene>
<proteinExistence type="inferred from homology"/>
<dbReference type="CDD" id="cd10448">
    <property type="entry name" value="GIY-YIG_unchar_3"/>
    <property type="match status" value="1"/>
</dbReference>
<evidence type="ECO:0000259" key="3">
    <source>
        <dbReference type="PROSITE" id="PS50164"/>
    </source>
</evidence>
<evidence type="ECO:0000256" key="2">
    <source>
        <dbReference type="SAM" id="MobiDB-lite"/>
    </source>
</evidence>
<comment type="similarity">
    <text evidence="1">Belongs to the UPF0213 family.</text>
</comment>
<evidence type="ECO:0000313" key="4">
    <source>
        <dbReference type="EMBL" id="MCA9387112.1"/>
    </source>
</evidence>
<dbReference type="EMBL" id="JAGQLF010000049">
    <property type="protein sequence ID" value="MCA9387112.1"/>
    <property type="molecule type" value="Genomic_DNA"/>
</dbReference>
<accession>A0A955LBC2</accession>